<keyword evidence="7" id="KW-1185">Reference proteome</keyword>
<dbReference type="AlphaFoldDB" id="A0A9P0AVG6"/>
<protein>
    <recommendedName>
        <fullName evidence="5">C2H2-type domain-containing protein</fullName>
    </recommendedName>
</protein>
<evidence type="ECO:0000313" key="7">
    <source>
        <dbReference type="Proteomes" id="UP001154078"/>
    </source>
</evidence>
<dbReference type="GO" id="GO:0005634">
    <property type="term" value="C:nucleus"/>
    <property type="evidence" value="ECO:0007669"/>
    <property type="project" value="TreeGrafter"/>
</dbReference>
<evidence type="ECO:0000256" key="3">
    <source>
        <dbReference type="ARBA" id="ARBA00022771"/>
    </source>
</evidence>
<dbReference type="PANTHER" id="PTHR24403:SF67">
    <property type="entry name" value="FI01116P-RELATED"/>
    <property type="match status" value="1"/>
</dbReference>
<dbReference type="InterPro" id="IPR013087">
    <property type="entry name" value="Znf_C2H2_type"/>
</dbReference>
<dbReference type="Gene3D" id="3.30.160.60">
    <property type="entry name" value="Classic Zinc Finger"/>
    <property type="match status" value="3"/>
</dbReference>
<dbReference type="SMART" id="SM00355">
    <property type="entry name" value="ZnF_C2H2"/>
    <property type="match status" value="11"/>
</dbReference>
<keyword evidence="2" id="KW-0677">Repeat</keyword>
<dbReference type="OrthoDB" id="3561125at2759"/>
<sequence length="528" mass="61966">MVLHNNTVKHSIKLEPKDEVPQSMTNEKQNTYNCESCAFSTTKFQKYLSHTIFCKYPRTPTKVNHTLCPYCNLKVNSDLALESHVFSKHKELNDVKEEVELTEFKCNKCSYKTSKLEEYIVHYGTHKNCPYCGKQFISTKGLQGHVLGKHKIQNDVENKFALIYKTYENYSIGLEPEENLVNEKQNNSQKLINMNISDCPYCSFKAHSNFSLQGHVYSKHRELNGVEMKVKLTYKILTCKNCTFASIRPTSYTIHRKTCLSPRETCPYCEKKFRSPKNLQGHVLSKHKNQNNVEKKLAISYKTYKEHFINLETTHEELRSMDSEKQKTYNCKMCDFFTTEFQKYLSHTIFCKYPRKPLIVECPYCYLQINSDPELQAHALAKHKEQNEIEKKINIKTKAFSTTSKFIPNIKCLLCPFETKNRKEYILHHKKHVEKNLRCPYCFLKTNKGRELQRHVFSNHRQQNEIEKKVETSVTSLNCKKCGFNTVRNDAYATHLKLCNETKERQFHLPTHTYKGSKRKSDFPTGHT</sequence>
<reference evidence="6" key="1">
    <citation type="submission" date="2021-12" db="EMBL/GenBank/DDBJ databases">
        <authorList>
            <person name="King R."/>
        </authorList>
    </citation>
    <scope>NUCLEOTIDE SEQUENCE</scope>
</reference>
<evidence type="ECO:0000313" key="6">
    <source>
        <dbReference type="EMBL" id="CAH0549811.1"/>
    </source>
</evidence>
<evidence type="ECO:0000259" key="5">
    <source>
        <dbReference type="PROSITE" id="PS00028"/>
    </source>
</evidence>
<feature type="domain" description="C2H2-type" evidence="5">
    <location>
        <begin position="266"/>
        <end position="287"/>
    </location>
</feature>
<dbReference type="GO" id="GO:0008270">
    <property type="term" value="F:zinc ion binding"/>
    <property type="evidence" value="ECO:0007669"/>
    <property type="project" value="UniProtKB-KW"/>
</dbReference>
<dbReference type="Proteomes" id="UP001154078">
    <property type="component" value="Chromosome 11"/>
</dbReference>
<feature type="domain" description="C2H2-type" evidence="5">
    <location>
        <begin position="129"/>
        <end position="150"/>
    </location>
</feature>
<evidence type="ECO:0000256" key="1">
    <source>
        <dbReference type="ARBA" id="ARBA00022723"/>
    </source>
</evidence>
<evidence type="ECO:0000256" key="4">
    <source>
        <dbReference type="ARBA" id="ARBA00022833"/>
    </source>
</evidence>
<dbReference type="PROSITE" id="PS00028">
    <property type="entry name" value="ZINC_FINGER_C2H2_1"/>
    <property type="match status" value="2"/>
</dbReference>
<name>A0A9P0AVG6_BRAAE</name>
<organism evidence="6 7">
    <name type="scientific">Brassicogethes aeneus</name>
    <name type="common">Rape pollen beetle</name>
    <name type="synonym">Meligethes aeneus</name>
    <dbReference type="NCBI Taxonomy" id="1431903"/>
    <lineage>
        <taxon>Eukaryota</taxon>
        <taxon>Metazoa</taxon>
        <taxon>Ecdysozoa</taxon>
        <taxon>Arthropoda</taxon>
        <taxon>Hexapoda</taxon>
        <taxon>Insecta</taxon>
        <taxon>Pterygota</taxon>
        <taxon>Neoptera</taxon>
        <taxon>Endopterygota</taxon>
        <taxon>Coleoptera</taxon>
        <taxon>Polyphaga</taxon>
        <taxon>Cucujiformia</taxon>
        <taxon>Nitidulidae</taxon>
        <taxon>Meligethinae</taxon>
        <taxon>Brassicogethes</taxon>
    </lineage>
</organism>
<dbReference type="PANTHER" id="PTHR24403">
    <property type="entry name" value="ZINC FINGER PROTEIN"/>
    <property type="match status" value="1"/>
</dbReference>
<keyword evidence="4" id="KW-0862">Zinc</keyword>
<dbReference type="EMBL" id="OV121142">
    <property type="protein sequence ID" value="CAH0549811.1"/>
    <property type="molecule type" value="Genomic_DNA"/>
</dbReference>
<dbReference type="Pfam" id="PF13894">
    <property type="entry name" value="zf-C2H2_4"/>
    <property type="match status" value="1"/>
</dbReference>
<evidence type="ECO:0000256" key="2">
    <source>
        <dbReference type="ARBA" id="ARBA00022737"/>
    </source>
</evidence>
<gene>
    <name evidence="6" type="ORF">MELIAE_LOCUS2832</name>
</gene>
<accession>A0A9P0AVG6</accession>
<proteinExistence type="predicted"/>
<keyword evidence="1" id="KW-0479">Metal-binding</keyword>
<dbReference type="GO" id="GO:0010468">
    <property type="term" value="P:regulation of gene expression"/>
    <property type="evidence" value="ECO:0007669"/>
    <property type="project" value="TreeGrafter"/>
</dbReference>
<keyword evidence="3" id="KW-0863">Zinc-finger</keyword>
<dbReference type="InterPro" id="IPR050688">
    <property type="entry name" value="Zinc_finger/UBP_domain"/>
</dbReference>